<dbReference type="Gene3D" id="3.90.400.10">
    <property type="entry name" value="Oligo-1,6-glucosidase, Domain 2"/>
    <property type="match status" value="1"/>
</dbReference>
<dbReference type="InterPro" id="IPR006047">
    <property type="entry name" value="GH13_cat_dom"/>
</dbReference>
<reference evidence="2 3" key="1">
    <citation type="submission" date="2019-12" db="EMBL/GenBank/DDBJ databases">
        <title>Mucilaginibacter sp. HME9299 genome sequencing and assembly.</title>
        <authorList>
            <person name="Kang H."/>
            <person name="Kim H."/>
            <person name="Joh K."/>
        </authorList>
    </citation>
    <scope>NUCLEOTIDE SEQUENCE [LARGE SCALE GENOMIC DNA]</scope>
    <source>
        <strain evidence="2 3">HME9299</strain>
    </source>
</reference>
<dbReference type="PANTHER" id="PTHR10357:SF219">
    <property type="entry name" value="MALTOSE ALPHA-D-GLUCOSYLTRANSFERASE"/>
    <property type="match status" value="1"/>
</dbReference>
<comment type="caution">
    <text evidence="2">The sequence shown here is derived from an EMBL/GenBank/DDBJ whole genome shotgun (WGS) entry which is preliminary data.</text>
</comment>
<dbReference type="SUPFAM" id="SSF51011">
    <property type="entry name" value="Glycosyl hydrolase domain"/>
    <property type="match status" value="1"/>
</dbReference>
<gene>
    <name evidence="2" type="ORF">GO816_04095</name>
</gene>
<dbReference type="Proteomes" id="UP000434850">
    <property type="component" value="Unassembled WGS sequence"/>
</dbReference>
<dbReference type="InterPro" id="IPR013780">
    <property type="entry name" value="Glyco_hydro_b"/>
</dbReference>
<dbReference type="InterPro" id="IPR045857">
    <property type="entry name" value="O16G_dom_2"/>
</dbReference>
<evidence type="ECO:0000313" key="3">
    <source>
        <dbReference type="Proteomes" id="UP000434850"/>
    </source>
</evidence>
<sequence length="561" mass="64268">MCLVALISACSNGEKKEQTVSANRWYMNSIIYNVEVRVFKDSDGDGIGDFNGLTQKIPYLKSLGVDAVWLAPFQPTSYRDDGYDVMDYYGIDTKTGTKEDFDSFIKAAHKAGIKVVMDVVLNHTSNSHPWYQKARLDSTSKYFNWYVWSKAKPKNFDEGMAFPGVQNETWTYDEVAKRYYFHRFYDFQPDLNFENKEVQAEGKKILTYWLNQGLDGFRLDAVPFIIDKPAEGDDAEPMYNILSDLNATVKKLNPDAILLGEANVAPDKNKVFFGENGSRLQLMFNFYANQYLFYSLADEHVSTFKEALQKTHEKPTESQWAYFMRNHDEIDLGRLSSKERNKVYEKFGPEKSMQLYDRGIRRRLAPMINDAKKLELCYSLLFSLPGTPVIRYGEEIGMGDDLTLQERLSVRTPMQWSSGANSGFTSGNKPYRPLINMGEYRYQAVNVDLQSKNSQSLLSKIKQLIAARKAHPEIGLGAWNVLDTGADEVLAIEYTYEGRKSIVVHNFSKRRLEKVEISMKNASSSVIENVINPTEKLNLSNGRLTLALNGYEYKWYSLKEQ</sequence>
<dbReference type="AlphaFoldDB" id="A0A6I4IA32"/>
<evidence type="ECO:0000259" key="1">
    <source>
        <dbReference type="SMART" id="SM00642"/>
    </source>
</evidence>
<dbReference type="CDD" id="cd11334">
    <property type="entry name" value="AmyAc_TreS"/>
    <property type="match status" value="1"/>
</dbReference>
<protein>
    <submittedName>
        <fullName evidence="2">Trehalose synthase</fullName>
    </submittedName>
</protein>
<dbReference type="InterPro" id="IPR017853">
    <property type="entry name" value="GH"/>
</dbReference>
<organism evidence="2 3">
    <name type="scientific">Mucilaginibacter aquatilis</name>
    <dbReference type="NCBI Taxonomy" id="1517760"/>
    <lineage>
        <taxon>Bacteria</taxon>
        <taxon>Pseudomonadati</taxon>
        <taxon>Bacteroidota</taxon>
        <taxon>Sphingobacteriia</taxon>
        <taxon>Sphingobacteriales</taxon>
        <taxon>Sphingobacteriaceae</taxon>
        <taxon>Mucilaginibacter</taxon>
    </lineage>
</organism>
<dbReference type="GO" id="GO:0005975">
    <property type="term" value="P:carbohydrate metabolic process"/>
    <property type="evidence" value="ECO:0007669"/>
    <property type="project" value="InterPro"/>
</dbReference>
<name>A0A6I4IA32_9SPHI</name>
<evidence type="ECO:0000313" key="2">
    <source>
        <dbReference type="EMBL" id="MVN90299.1"/>
    </source>
</evidence>
<dbReference type="PANTHER" id="PTHR10357">
    <property type="entry name" value="ALPHA-AMYLASE FAMILY MEMBER"/>
    <property type="match status" value="1"/>
</dbReference>
<proteinExistence type="predicted"/>
<dbReference type="SUPFAM" id="SSF51445">
    <property type="entry name" value="(Trans)glycosidases"/>
    <property type="match status" value="1"/>
</dbReference>
<dbReference type="SMART" id="SM00642">
    <property type="entry name" value="Aamy"/>
    <property type="match status" value="1"/>
</dbReference>
<dbReference type="OrthoDB" id="9806009at2"/>
<keyword evidence="3" id="KW-1185">Reference proteome</keyword>
<accession>A0A6I4IA32</accession>
<feature type="domain" description="Glycosyl hydrolase family 13 catalytic" evidence="1">
    <location>
        <begin position="33"/>
        <end position="468"/>
    </location>
</feature>
<dbReference type="EMBL" id="WQLA01000001">
    <property type="protein sequence ID" value="MVN90299.1"/>
    <property type="molecule type" value="Genomic_DNA"/>
</dbReference>
<dbReference type="Gene3D" id="2.60.40.1180">
    <property type="entry name" value="Golgi alpha-mannosidase II"/>
    <property type="match status" value="1"/>
</dbReference>
<dbReference type="Gene3D" id="3.20.20.80">
    <property type="entry name" value="Glycosidases"/>
    <property type="match status" value="1"/>
</dbReference>
<dbReference type="Pfam" id="PF00128">
    <property type="entry name" value="Alpha-amylase"/>
    <property type="match status" value="1"/>
</dbReference>